<feature type="region of interest" description="Disordered" evidence="1">
    <location>
        <begin position="1"/>
        <end position="276"/>
    </location>
</feature>
<protein>
    <submittedName>
        <fullName evidence="2">Uncharacterized protein</fullName>
    </submittedName>
</protein>
<organism evidence="2">
    <name type="scientific">marine metagenome</name>
    <dbReference type="NCBI Taxonomy" id="408172"/>
    <lineage>
        <taxon>unclassified sequences</taxon>
        <taxon>metagenomes</taxon>
        <taxon>ecological metagenomes</taxon>
    </lineage>
</organism>
<reference evidence="2" key="1">
    <citation type="submission" date="2018-05" db="EMBL/GenBank/DDBJ databases">
        <authorList>
            <person name="Lanie J.A."/>
            <person name="Ng W.-L."/>
            <person name="Kazmierczak K.M."/>
            <person name="Andrzejewski T.M."/>
            <person name="Davidsen T.M."/>
            <person name="Wayne K.J."/>
            <person name="Tettelin H."/>
            <person name="Glass J.I."/>
            <person name="Rusch D."/>
            <person name="Podicherti R."/>
            <person name="Tsui H.-C.T."/>
            <person name="Winkler M.E."/>
        </authorList>
    </citation>
    <scope>NUCLEOTIDE SEQUENCE</scope>
</reference>
<feature type="compositionally biased region" description="Basic and acidic residues" evidence="1">
    <location>
        <begin position="103"/>
        <end position="118"/>
    </location>
</feature>
<accession>A0A382WLF0</accession>
<evidence type="ECO:0000256" key="1">
    <source>
        <dbReference type="SAM" id="MobiDB-lite"/>
    </source>
</evidence>
<sequence length="276" mass="30062">RDLKPEPPKPIDRDSLKAQLKSLEKTSKPREDKTVSEDTADSQKAEQSQEDSDDQAQAASDDEPEDQGGQSDEARKEDEPADKQPADDSAGDGGDETDQSQADDDRSPGPQQDERPKDADDDSSPPDKDSARLPAGDDAGEPREDDDMRTAKAREEEPPGTQLGKRPADDEAFDSDGSKRQLTGPSGTDEGKKDEFFEKEPARSGAPDFLTRQESEKFDPKNPDREFRQPTDPGGNQPPLDPAQHDGQAGFEPRLTGDGSEPPSTGYWSPDMLSDQ</sequence>
<feature type="compositionally biased region" description="Acidic residues" evidence="1">
    <location>
        <begin position="89"/>
        <end position="102"/>
    </location>
</feature>
<feature type="compositionally biased region" description="Basic and acidic residues" evidence="1">
    <location>
        <begin position="140"/>
        <end position="157"/>
    </location>
</feature>
<feature type="compositionally biased region" description="Basic and acidic residues" evidence="1">
    <location>
        <begin position="189"/>
        <end position="202"/>
    </location>
</feature>
<dbReference type="EMBL" id="UINC01160779">
    <property type="protein sequence ID" value="SVD59612.1"/>
    <property type="molecule type" value="Genomic_DNA"/>
</dbReference>
<feature type="compositionally biased region" description="Basic and acidic residues" evidence="1">
    <location>
        <begin position="72"/>
        <end position="86"/>
    </location>
</feature>
<dbReference type="AlphaFoldDB" id="A0A382WLF0"/>
<name>A0A382WLF0_9ZZZZ</name>
<feature type="compositionally biased region" description="Basic and acidic residues" evidence="1">
    <location>
        <begin position="211"/>
        <end position="229"/>
    </location>
</feature>
<proteinExistence type="predicted"/>
<gene>
    <name evidence="2" type="ORF">METZ01_LOCUS412466</name>
</gene>
<evidence type="ECO:0000313" key="2">
    <source>
        <dbReference type="EMBL" id="SVD59612.1"/>
    </source>
</evidence>
<feature type="compositionally biased region" description="Basic and acidic residues" evidence="1">
    <location>
        <begin position="1"/>
        <end position="44"/>
    </location>
</feature>
<feature type="non-terminal residue" evidence="2">
    <location>
        <position position="1"/>
    </location>
</feature>
<feature type="compositionally biased region" description="Acidic residues" evidence="1">
    <location>
        <begin position="48"/>
        <end position="66"/>
    </location>
</feature>
<feature type="non-terminal residue" evidence="2">
    <location>
        <position position="276"/>
    </location>
</feature>